<gene>
    <name evidence="1" type="ORF">F4V44_19255</name>
</gene>
<name>A0A5J5HFF5_9BACI</name>
<dbReference type="PANTHER" id="PTHR46656">
    <property type="entry name" value="PUTATIVE-RELATED"/>
    <property type="match status" value="1"/>
</dbReference>
<dbReference type="Pfam" id="PF13692">
    <property type="entry name" value="Glyco_trans_1_4"/>
    <property type="match status" value="1"/>
</dbReference>
<dbReference type="Proteomes" id="UP000326671">
    <property type="component" value="Unassembled WGS sequence"/>
</dbReference>
<organism evidence="1 2">
    <name type="scientific">Niallia endozanthoxylica</name>
    <dbReference type="NCBI Taxonomy" id="2036016"/>
    <lineage>
        <taxon>Bacteria</taxon>
        <taxon>Bacillati</taxon>
        <taxon>Bacillota</taxon>
        <taxon>Bacilli</taxon>
        <taxon>Bacillales</taxon>
        <taxon>Bacillaceae</taxon>
        <taxon>Niallia</taxon>
    </lineage>
</organism>
<dbReference type="RefSeq" id="WP_150441646.1">
    <property type="nucleotide sequence ID" value="NZ_VYKL01000031.1"/>
</dbReference>
<dbReference type="SUPFAM" id="SSF53756">
    <property type="entry name" value="UDP-Glycosyltransferase/glycogen phosphorylase"/>
    <property type="match status" value="1"/>
</dbReference>
<evidence type="ECO:0000313" key="1">
    <source>
        <dbReference type="EMBL" id="KAA9019489.1"/>
    </source>
</evidence>
<keyword evidence="2" id="KW-1185">Reference proteome</keyword>
<dbReference type="PANTHER" id="PTHR46656:SF3">
    <property type="entry name" value="PUTATIVE-RELATED"/>
    <property type="match status" value="1"/>
</dbReference>
<dbReference type="EMBL" id="VYKL01000031">
    <property type="protein sequence ID" value="KAA9019489.1"/>
    <property type="molecule type" value="Genomic_DNA"/>
</dbReference>
<dbReference type="GO" id="GO:0016740">
    <property type="term" value="F:transferase activity"/>
    <property type="evidence" value="ECO:0007669"/>
    <property type="project" value="UniProtKB-KW"/>
</dbReference>
<keyword evidence="1" id="KW-0808">Transferase</keyword>
<evidence type="ECO:0000313" key="2">
    <source>
        <dbReference type="Proteomes" id="UP000326671"/>
    </source>
</evidence>
<sequence length="387" mass="44055">MENYQVIWRGPVLDSTGYGAASREYALSLHRQGLDIKIETYTWGYPSKSIEKDKREQLLILMNKPIAIDKQKLLILHSPPGNIDLEEDRQKFSRTILYTAWETTKIPKPMIPAIQSFDAVCVPSFQNIETLINSGVDIPLYHVPHGADTKMFTPGNKKSSLNNANGRFVFVSIFDFIHRKNPETLLRAYWEEFSSNDPVLLLIKTYGDSRKKIISKVNQYKRLLGYGNETAPLVIITGIIGEEELKGIYTLGNVFVLPTRGEGAGLPFMEALSSGLPVISTGWGGQMDFIHEQNSFLVDYELSPIKNRMNNEHAIAPFKNELVENEKEWWAEANVTDLKKQMRYAYKNPELCKQKGERGRRDMLKMTWDQAGETLKHVIIDVIGSRA</sequence>
<comment type="caution">
    <text evidence="1">The sequence shown here is derived from an EMBL/GenBank/DDBJ whole genome shotgun (WGS) entry which is preliminary data.</text>
</comment>
<protein>
    <submittedName>
        <fullName evidence="1">Glycosyltransferase</fullName>
    </submittedName>
</protein>
<reference evidence="1 2" key="1">
    <citation type="submission" date="2019-09" db="EMBL/GenBank/DDBJ databases">
        <title>Whole genome sequences of isolates from the Mars Exploration Rovers.</title>
        <authorList>
            <person name="Seuylemezian A."/>
            <person name="Vaishampayan P."/>
        </authorList>
    </citation>
    <scope>NUCLEOTIDE SEQUENCE [LARGE SCALE GENOMIC DNA]</scope>
    <source>
        <strain evidence="1 2">MER_TA_151</strain>
    </source>
</reference>
<proteinExistence type="predicted"/>
<dbReference type="OrthoDB" id="440232at2"/>
<accession>A0A5J5HFF5</accession>
<dbReference type="Gene3D" id="3.40.50.2000">
    <property type="entry name" value="Glycogen Phosphorylase B"/>
    <property type="match status" value="1"/>
</dbReference>
<dbReference type="AlphaFoldDB" id="A0A5J5HFF5"/>